<dbReference type="EMBL" id="CAJVPZ010045371">
    <property type="protein sequence ID" value="CAG8769179.1"/>
    <property type="molecule type" value="Genomic_DNA"/>
</dbReference>
<protein>
    <submittedName>
        <fullName evidence="1">13668_t:CDS:1</fullName>
    </submittedName>
</protein>
<feature type="non-terminal residue" evidence="1">
    <location>
        <position position="1"/>
    </location>
</feature>
<reference evidence="1" key="1">
    <citation type="submission" date="2021-06" db="EMBL/GenBank/DDBJ databases">
        <authorList>
            <person name="Kallberg Y."/>
            <person name="Tangrot J."/>
            <person name="Rosling A."/>
        </authorList>
    </citation>
    <scope>NUCLEOTIDE SEQUENCE</scope>
    <source>
        <strain evidence="1">IN212</strain>
    </source>
</reference>
<keyword evidence="2" id="KW-1185">Reference proteome</keyword>
<accession>A0A9N9NT83</accession>
<gene>
    <name evidence="1" type="ORF">RFULGI_LOCUS14928</name>
</gene>
<sequence>SFQKDREFNYERRALTMGEEKLSVNADIDNITAAFEALMINQ</sequence>
<evidence type="ECO:0000313" key="2">
    <source>
        <dbReference type="Proteomes" id="UP000789396"/>
    </source>
</evidence>
<dbReference type="Proteomes" id="UP000789396">
    <property type="component" value="Unassembled WGS sequence"/>
</dbReference>
<name>A0A9N9NT83_9GLOM</name>
<proteinExistence type="predicted"/>
<organism evidence="1 2">
    <name type="scientific">Racocetra fulgida</name>
    <dbReference type="NCBI Taxonomy" id="60492"/>
    <lineage>
        <taxon>Eukaryota</taxon>
        <taxon>Fungi</taxon>
        <taxon>Fungi incertae sedis</taxon>
        <taxon>Mucoromycota</taxon>
        <taxon>Glomeromycotina</taxon>
        <taxon>Glomeromycetes</taxon>
        <taxon>Diversisporales</taxon>
        <taxon>Gigasporaceae</taxon>
        <taxon>Racocetra</taxon>
    </lineage>
</organism>
<evidence type="ECO:0000313" key="1">
    <source>
        <dbReference type="EMBL" id="CAG8769179.1"/>
    </source>
</evidence>
<dbReference type="AlphaFoldDB" id="A0A9N9NT83"/>
<feature type="non-terminal residue" evidence="1">
    <location>
        <position position="42"/>
    </location>
</feature>
<comment type="caution">
    <text evidence="1">The sequence shown here is derived from an EMBL/GenBank/DDBJ whole genome shotgun (WGS) entry which is preliminary data.</text>
</comment>